<organism evidence="2 3">
    <name type="scientific">Digitaria exilis</name>
    <dbReference type="NCBI Taxonomy" id="1010633"/>
    <lineage>
        <taxon>Eukaryota</taxon>
        <taxon>Viridiplantae</taxon>
        <taxon>Streptophyta</taxon>
        <taxon>Embryophyta</taxon>
        <taxon>Tracheophyta</taxon>
        <taxon>Spermatophyta</taxon>
        <taxon>Magnoliopsida</taxon>
        <taxon>Liliopsida</taxon>
        <taxon>Poales</taxon>
        <taxon>Poaceae</taxon>
        <taxon>PACMAD clade</taxon>
        <taxon>Panicoideae</taxon>
        <taxon>Panicodae</taxon>
        <taxon>Paniceae</taxon>
        <taxon>Anthephorinae</taxon>
        <taxon>Digitaria</taxon>
    </lineage>
</organism>
<dbReference type="PANTHER" id="PTHR33085:SF56">
    <property type="entry name" value="OS07G0513400 PROTEIN"/>
    <property type="match status" value="1"/>
</dbReference>
<dbReference type="PANTHER" id="PTHR33085">
    <property type="entry name" value="OS12G0113100 PROTEIN-RELATED"/>
    <property type="match status" value="1"/>
</dbReference>
<dbReference type="GO" id="GO:0016747">
    <property type="term" value="F:acyltransferase activity, transferring groups other than amino-acyl groups"/>
    <property type="evidence" value="ECO:0007669"/>
    <property type="project" value="InterPro"/>
</dbReference>
<dbReference type="SUPFAM" id="SSF55729">
    <property type="entry name" value="Acyl-CoA N-acyltransferases (Nat)"/>
    <property type="match status" value="1"/>
</dbReference>
<proteinExistence type="predicted"/>
<dbReference type="InterPro" id="IPR012871">
    <property type="entry name" value="DUF1668_ORYSA"/>
</dbReference>
<dbReference type="EMBL" id="JACEFO010002462">
    <property type="protein sequence ID" value="KAF8659316.1"/>
    <property type="molecule type" value="Genomic_DNA"/>
</dbReference>
<evidence type="ECO:0000259" key="1">
    <source>
        <dbReference type="Pfam" id="PF13302"/>
    </source>
</evidence>
<dbReference type="Pfam" id="PF13302">
    <property type="entry name" value="Acetyltransf_3"/>
    <property type="match status" value="1"/>
</dbReference>
<sequence>MREFRSLATTPLVASLVGLRPSATRPACTVAGEHRPVGALSVSPTADPCRFELGYMLARAHWGRGVATAAVKRTVAAVFAEVDGLERVEALVDRVLEKGRVQKGGRALQVYCVIKGVARDTVMFSFINRPSARVNLTNDALVDANQLLASSAMPIRRFLYLLIDDHHGAHTLRKIDTAPFFAAGVCAAHQGSVSPAAMRPTPLPPPAARFESSLGNAITEFLPLGRGVEKVVGIKEQRDTIICDTRTATVRAGPALHRDKMRMPSWVEFTGKLYLLGCPGMVGPPWFDLEALTYDPRREEDGFWDPLPSPPTDDWDARILSFADAGDEDGSGAAAMRVSTRLGGTYAFDAARRCWRWEGEWVLPFYGRAQFVADYGLWFGFSDSDRGGFGMRAADLGDGATPEERHLWPDVDGLAAHADDWFPGPNCISYLGCGRFCVTRFLTSTRDFQHVALVTALQATLAAGSKDLHMVRKASTCYHFSQPASLGWTF</sequence>
<evidence type="ECO:0000313" key="3">
    <source>
        <dbReference type="Proteomes" id="UP000636709"/>
    </source>
</evidence>
<comment type="caution">
    <text evidence="2">The sequence shown here is derived from an EMBL/GenBank/DDBJ whole genome shotgun (WGS) entry which is preliminary data.</text>
</comment>
<protein>
    <recommendedName>
        <fullName evidence="1">N-acetyltransferase domain-containing protein</fullName>
    </recommendedName>
</protein>
<reference evidence="2" key="1">
    <citation type="submission" date="2020-07" db="EMBL/GenBank/DDBJ databases">
        <title>Genome sequence and genetic diversity analysis of an under-domesticated orphan crop, white fonio (Digitaria exilis).</title>
        <authorList>
            <person name="Bennetzen J.L."/>
            <person name="Chen S."/>
            <person name="Ma X."/>
            <person name="Wang X."/>
            <person name="Yssel A.E.J."/>
            <person name="Chaluvadi S.R."/>
            <person name="Johnson M."/>
            <person name="Gangashetty P."/>
            <person name="Hamidou F."/>
            <person name="Sanogo M.D."/>
            <person name="Zwaenepoel A."/>
            <person name="Wallace J."/>
            <person name="Van De Peer Y."/>
            <person name="Van Deynze A."/>
        </authorList>
    </citation>
    <scope>NUCLEOTIDE SEQUENCE</scope>
    <source>
        <tissue evidence="2">Leaves</tissue>
    </source>
</reference>
<dbReference type="InterPro" id="IPR016181">
    <property type="entry name" value="Acyl_CoA_acyltransferase"/>
</dbReference>
<dbReference type="AlphaFoldDB" id="A0A835AFJ6"/>
<dbReference type="Pfam" id="PF07893">
    <property type="entry name" value="DUF1668"/>
    <property type="match status" value="1"/>
</dbReference>
<dbReference type="Proteomes" id="UP000636709">
    <property type="component" value="Unassembled WGS sequence"/>
</dbReference>
<name>A0A835AFJ6_9POAL</name>
<dbReference type="OrthoDB" id="679752at2759"/>
<keyword evidence="3" id="KW-1185">Reference proteome</keyword>
<accession>A0A835AFJ6</accession>
<dbReference type="Gene3D" id="3.40.630.30">
    <property type="match status" value="1"/>
</dbReference>
<dbReference type="InterPro" id="IPR000182">
    <property type="entry name" value="GNAT_dom"/>
</dbReference>
<feature type="domain" description="N-acetyltransferase" evidence="1">
    <location>
        <begin position="34"/>
        <end position="93"/>
    </location>
</feature>
<evidence type="ECO:0000313" key="2">
    <source>
        <dbReference type="EMBL" id="KAF8659316.1"/>
    </source>
</evidence>
<gene>
    <name evidence="2" type="ORF">HU200_058517</name>
</gene>